<proteinExistence type="predicted"/>
<dbReference type="RefSeq" id="WP_254737808.1">
    <property type="nucleotide sequence ID" value="NZ_JANCLU010000001.1"/>
</dbReference>
<dbReference type="Proteomes" id="UP001205890">
    <property type="component" value="Unassembled WGS sequence"/>
</dbReference>
<dbReference type="Pfam" id="PF19447">
    <property type="entry name" value="DUF5985"/>
    <property type="match status" value="1"/>
</dbReference>
<evidence type="ECO:0000313" key="2">
    <source>
        <dbReference type="EMBL" id="MCP8937150.1"/>
    </source>
</evidence>
<feature type="transmembrane region" description="Helical" evidence="1">
    <location>
        <begin position="59"/>
        <end position="77"/>
    </location>
</feature>
<reference evidence="2 3" key="1">
    <citation type="submission" date="2022-07" db="EMBL/GenBank/DDBJ databases">
        <authorList>
            <person name="Li W.-J."/>
            <person name="Deng Q.-Q."/>
        </authorList>
    </citation>
    <scope>NUCLEOTIDE SEQUENCE [LARGE SCALE GENOMIC DNA]</scope>
    <source>
        <strain evidence="2 3">SYSU M60028</strain>
    </source>
</reference>
<gene>
    <name evidence="2" type="ORF">NK718_01340</name>
</gene>
<feature type="transmembrane region" description="Helical" evidence="1">
    <location>
        <begin position="30"/>
        <end position="47"/>
    </location>
</feature>
<organism evidence="2 3">
    <name type="scientific">Alsobacter ponti</name>
    <dbReference type="NCBI Taxonomy" id="2962936"/>
    <lineage>
        <taxon>Bacteria</taxon>
        <taxon>Pseudomonadati</taxon>
        <taxon>Pseudomonadota</taxon>
        <taxon>Alphaproteobacteria</taxon>
        <taxon>Hyphomicrobiales</taxon>
        <taxon>Alsobacteraceae</taxon>
        <taxon>Alsobacter</taxon>
    </lineage>
</organism>
<dbReference type="InterPro" id="IPR046027">
    <property type="entry name" value="DUF5985"/>
</dbReference>
<comment type="caution">
    <text evidence="2">The sequence shown here is derived from an EMBL/GenBank/DDBJ whole genome shotgun (WGS) entry which is preliminary data.</text>
</comment>
<keyword evidence="3" id="KW-1185">Reference proteome</keyword>
<name>A0ABT1L6U5_9HYPH</name>
<keyword evidence="1" id="KW-1133">Transmembrane helix</keyword>
<keyword evidence="1" id="KW-0472">Membrane</keyword>
<evidence type="ECO:0000313" key="3">
    <source>
        <dbReference type="Proteomes" id="UP001205890"/>
    </source>
</evidence>
<keyword evidence="1" id="KW-0812">Transmembrane</keyword>
<protein>
    <submittedName>
        <fullName evidence="2">DUF5985 family protein</fullName>
    </submittedName>
</protein>
<evidence type="ECO:0000256" key="1">
    <source>
        <dbReference type="SAM" id="Phobius"/>
    </source>
</evidence>
<feature type="transmembrane region" description="Helical" evidence="1">
    <location>
        <begin position="6"/>
        <end position="23"/>
    </location>
</feature>
<accession>A0ABT1L6U5</accession>
<dbReference type="EMBL" id="JANCLU010000001">
    <property type="protein sequence ID" value="MCP8937150.1"/>
    <property type="molecule type" value="Genomic_DNA"/>
</dbReference>
<sequence length="95" mass="10805">MDFISGLTTMGFATAGLFFLRFWTRTRDGLFAAFALSFWLLAANQALSSYLNGQREEHTWIFLIRLAAYSLIILAVVGKNWSFHKRPDGAQRQAD</sequence>